<reference evidence="4" key="1">
    <citation type="journal article" date="2019" name="Int. J. Syst. Evol. Microbiol.">
        <title>The Global Catalogue of Microorganisms (GCM) 10K type strain sequencing project: providing services to taxonomists for standard genome sequencing and annotation.</title>
        <authorList>
            <consortium name="The Broad Institute Genomics Platform"/>
            <consortium name="The Broad Institute Genome Sequencing Center for Infectious Disease"/>
            <person name="Wu L."/>
            <person name="Ma J."/>
        </authorList>
    </citation>
    <scope>NUCLEOTIDE SEQUENCE [LARGE SCALE GENOMIC DNA]</scope>
    <source>
        <strain evidence="4">NBRC 105857</strain>
    </source>
</reference>
<dbReference type="Proteomes" id="UP001156664">
    <property type="component" value="Unassembled WGS sequence"/>
</dbReference>
<keyword evidence="4" id="KW-1185">Reference proteome</keyword>
<comment type="caution">
    <text evidence="3">The sequence shown here is derived from an EMBL/GenBank/DDBJ whole genome shotgun (WGS) entry which is preliminary data.</text>
</comment>
<feature type="region of interest" description="Disordered" evidence="1">
    <location>
        <begin position="66"/>
        <end position="86"/>
    </location>
</feature>
<evidence type="ECO:0000313" key="4">
    <source>
        <dbReference type="Proteomes" id="UP001156664"/>
    </source>
</evidence>
<dbReference type="Pfam" id="PF20155">
    <property type="entry name" value="TMP_3"/>
    <property type="match status" value="1"/>
</dbReference>
<dbReference type="RefSeq" id="WP_284281121.1">
    <property type="nucleotide sequence ID" value="NZ_BSOJ01000015.1"/>
</dbReference>
<gene>
    <name evidence="3" type="ORF">GCM10007875_15970</name>
</gene>
<accession>A0ABQ5YVK8</accession>
<proteinExistence type="predicted"/>
<sequence length="963" mass="104159">MSNENKVEVQFGADATGVQDGAKQAADSIAQAVQSIKSTLEGIRSDMSAGLKLNTSAFDDLAAKARTSGQGATRSIEDATSEMKSSLDQMRTDFGKGFKINGTEDLTRMKSEAASVFRETRTAAEQYRAKLAELDAMYKHGAIDAETYSRAVDRTKASFERANEGTSVWSRGLGQLKVMALGFLSLRLGEQALSIMADFEQLEVALTGLYGSQEKGKQAFAWIKQFAVDTPFEVRDVAHAFQTLKSYGIDPTNGSLRAIADMSARTGRGTQGLESATLALGQAWTRTKLQGQDILQMVNVGIPVWDILAQKTGKNTSELMKMSEKGQLGRDAIMALMQGMEEMAGGAAQAQMDTLSGKWSNFKDAIANSLDEMREEGATDGLKSGIEELTNFIPPLANTFMAMGETIGSVFTSIVDVWSELTDAISDGVGQQVGLWDMLRGVLEVIRWGFIGLKSAVQVVFETLGFAVENFINGVKTLAGVLKAALSLDWDGVKSAYSQGFQTMEDLAVKHGQNIVKKLSANREEMLKFSAMYPDAGKGPKIDTSSHINAKTGNALIDKATGTKQTSRVGQWSAELAEEKVYYQQSNDLREYSKQQELAYWQEVLSKNKVTAAEKVQITRTMANLQLQILKEQKQREGQLTLEGINNTEKLGMDSVAMAEQHAQALVQAGQITQEKLLIMQQQFEDRKFKIMADAQQRRIDLLKKDPNSDPVALQKALDKLQEIQRKHTQTMAKLQDDVLVNSKQQWEKVLQPFSQAFDQSISGMIQGTQTLQQAMANIGQAVVAEFVNMGVKMATHWAATELAKTAATVEGTATRTAVEQAGANQSIAISAFAAIKSIMNSAWEAMAGAFKALVGIPVVGPALATGAGAAAFATVSGLAGNVASARGGFNIPAGVNPLTQLHEKEMVLPAHIADPMRDMLAGGGGKGSAVHIHAKSDKDMVRVGDLKKLLGQMNRNFVHIKD</sequence>
<evidence type="ECO:0000259" key="2">
    <source>
        <dbReference type="Pfam" id="PF20155"/>
    </source>
</evidence>
<dbReference type="PANTHER" id="PTHR38812">
    <property type="entry name" value="MU-LIKE PROPHAGE FLUMU PROTEIN GP42"/>
    <property type="match status" value="1"/>
</dbReference>
<evidence type="ECO:0000313" key="3">
    <source>
        <dbReference type="EMBL" id="GLR26507.1"/>
    </source>
</evidence>
<protein>
    <recommendedName>
        <fullName evidence="2">Tape measure protein N-terminal domain-containing protein</fullName>
    </recommendedName>
</protein>
<evidence type="ECO:0000256" key="1">
    <source>
        <dbReference type="SAM" id="MobiDB-lite"/>
    </source>
</evidence>
<dbReference type="NCBIfam" id="TIGR02675">
    <property type="entry name" value="tape_meas_nterm"/>
    <property type="match status" value="1"/>
</dbReference>
<name>A0ABQ5YVK8_9BURK</name>
<organism evidence="3 4">
    <name type="scientific">Limnobacter litoralis</name>
    <dbReference type="NCBI Taxonomy" id="481366"/>
    <lineage>
        <taxon>Bacteria</taxon>
        <taxon>Pseudomonadati</taxon>
        <taxon>Pseudomonadota</taxon>
        <taxon>Betaproteobacteria</taxon>
        <taxon>Burkholderiales</taxon>
        <taxon>Burkholderiaceae</taxon>
        <taxon>Limnobacter</taxon>
    </lineage>
</organism>
<dbReference type="InterPro" id="IPR013491">
    <property type="entry name" value="Tape_meas_N"/>
</dbReference>
<dbReference type="InterPro" id="IPR053058">
    <property type="entry name" value="Mulikevirus_tape_measure"/>
</dbReference>
<feature type="domain" description="Tape measure protein N-terminal" evidence="2">
    <location>
        <begin position="191"/>
        <end position="373"/>
    </location>
</feature>
<dbReference type="PANTHER" id="PTHR38812:SF2">
    <property type="entry name" value="MU-LIKE PROPHAGE FLUMU PROTEIN GP42"/>
    <property type="match status" value="1"/>
</dbReference>
<dbReference type="EMBL" id="BSOJ01000015">
    <property type="protein sequence ID" value="GLR26507.1"/>
    <property type="molecule type" value="Genomic_DNA"/>
</dbReference>